<dbReference type="InterPro" id="IPR036291">
    <property type="entry name" value="NAD(P)-bd_dom_sf"/>
</dbReference>
<dbReference type="OrthoDB" id="708726at2"/>
<evidence type="ECO:0000313" key="3">
    <source>
        <dbReference type="Proteomes" id="UP000275719"/>
    </source>
</evidence>
<keyword evidence="3" id="KW-1185">Reference proteome</keyword>
<protein>
    <submittedName>
        <fullName evidence="2">CoA-binding protein</fullName>
    </submittedName>
</protein>
<accession>A0A3P3WC17</accession>
<name>A0A3P3WC17_9FLAO</name>
<organism evidence="2 3">
    <name type="scientific">Paenimyroides tangerinum</name>
    <dbReference type="NCBI Taxonomy" id="2488728"/>
    <lineage>
        <taxon>Bacteria</taxon>
        <taxon>Pseudomonadati</taxon>
        <taxon>Bacteroidota</taxon>
        <taxon>Flavobacteriia</taxon>
        <taxon>Flavobacteriales</taxon>
        <taxon>Flavobacteriaceae</taxon>
        <taxon>Paenimyroides</taxon>
    </lineage>
</organism>
<dbReference type="EMBL" id="RQVQ01000004">
    <property type="protein sequence ID" value="RRJ92705.1"/>
    <property type="molecule type" value="Genomic_DNA"/>
</dbReference>
<evidence type="ECO:0000313" key="2">
    <source>
        <dbReference type="EMBL" id="RRJ92705.1"/>
    </source>
</evidence>
<feature type="domain" description="CoA-binding" evidence="1">
    <location>
        <begin position="4"/>
        <end position="115"/>
    </location>
</feature>
<gene>
    <name evidence="2" type="ORF">EG240_02660</name>
</gene>
<dbReference type="InterPro" id="IPR003781">
    <property type="entry name" value="CoA-bd"/>
</dbReference>
<proteinExistence type="predicted"/>
<dbReference type="Gene3D" id="3.40.50.720">
    <property type="entry name" value="NAD(P)-binding Rossmann-like Domain"/>
    <property type="match status" value="1"/>
</dbReference>
<comment type="caution">
    <text evidence="2">The sequence shown here is derived from an EMBL/GenBank/DDBJ whole genome shotgun (WGS) entry which is preliminary data.</text>
</comment>
<evidence type="ECO:0000259" key="1">
    <source>
        <dbReference type="Pfam" id="PF13380"/>
    </source>
</evidence>
<reference evidence="2 3" key="1">
    <citation type="submission" date="2018-11" db="EMBL/GenBank/DDBJ databases">
        <title>Flavobacterium sp. nov., YIM 102701-2 draft genome.</title>
        <authorList>
            <person name="Li G."/>
            <person name="Jiang Y."/>
        </authorList>
    </citation>
    <scope>NUCLEOTIDE SEQUENCE [LARGE SCALE GENOMIC DNA]</scope>
    <source>
        <strain evidence="2 3">YIM 102701-2</strain>
    </source>
</reference>
<dbReference type="SUPFAM" id="SSF51735">
    <property type="entry name" value="NAD(P)-binding Rossmann-fold domains"/>
    <property type="match status" value="1"/>
</dbReference>
<dbReference type="Proteomes" id="UP000275719">
    <property type="component" value="Unassembled WGS sequence"/>
</dbReference>
<sequence>MSKETLVMGASENVQRYSNMAIRKLKQFGHDVKAYGLRKGEVDGVEIVTNLLPYEKLDTVTLYLNPTNQQPYYDYILGLKPKRVIFNPGTENPDFYEKLTENGIGFEEACTLVLLNTKQY</sequence>
<dbReference type="RefSeq" id="WP_125017135.1">
    <property type="nucleotide sequence ID" value="NZ_RQVQ01000004.1"/>
</dbReference>
<dbReference type="Pfam" id="PF13380">
    <property type="entry name" value="CoA_binding_2"/>
    <property type="match status" value="1"/>
</dbReference>
<dbReference type="AlphaFoldDB" id="A0A3P3WC17"/>